<dbReference type="GO" id="GO:0005634">
    <property type="term" value="C:nucleus"/>
    <property type="evidence" value="ECO:0007669"/>
    <property type="project" value="UniProtKB-SubCell"/>
</dbReference>
<comment type="similarity">
    <text evidence="2 10">Belongs to the paired homeobox family. Bicoid subfamily.</text>
</comment>
<evidence type="ECO:0000256" key="2">
    <source>
        <dbReference type="ARBA" id="ARBA00006503"/>
    </source>
</evidence>
<evidence type="ECO:0000256" key="6">
    <source>
        <dbReference type="ARBA" id="ARBA00023155"/>
    </source>
</evidence>
<comment type="caution">
    <text evidence="15">The sequence shown here is derived from an EMBL/GenBank/DDBJ whole genome shotgun (WGS) entry which is preliminary data.</text>
</comment>
<evidence type="ECO:0000256" key="5">
    <source>
        <dbReference type="ARBA" id="ARBA00023125"/>
    </source>
</evidence>
<dbReference type="Gene3D" id="1.10.10.60">
    <property type="entry name" value="Homeodomain-like"/>
    <property type="match status" value="1"/>
</dbReference>
<evidence type="ECO:0000259" key="14">
    <source>
        <dbReference type="PROSITE" id="PS50071"/>
    </source>
</evidence>
<dbReference type="PIRSF" id="PIRSF000563">
    <property type="entry name" value="Homeobox_protein_Pitx/Unc30"/>
    <property type="match status" value="1"/>
</dbReference>
<feature type="DNA-binding region" description="Homeobox" evidence="11">
    <location>
        <begin position="66"/>
        <end position="125"/>
    </location>
</feature>
<evidence type="ECO:0000256" key="7">
    <source>
        <dbReference type="ARBA" id="ARBA00023159"/>
    </source>
</evidence>
<dbReference type="InterPro" id="IPR009057">
    <property type="entry name" value="Homeodomain-like_sf"/>
</dbReference>
<dbReference type="InterPro" id="IPR016233">
    <property type="entry name" value="Homeobox_Pitx/unc30"/>
</dbReference>
<keyword evidence="4" id="KW-0805">Transcription regulation</keyword>
<dbReference type="PANTHER" id="PTHR45882:SF1">
    <property type="entry name" value="PITUITARY HOMEOBOX 1"/>
    <property type="match status" value="1"/>
</dbReference>
<keyword evidence="7" id="KW-0010">Activator</keyword>
<feature type="region of interest" description="Disordered" evidence="13">
    <location>
        <begin position="182"/>
        <end position="211"/>
    </location>
</feature>
<evidence type="ECO:0000256" key="4">
    <source>
        <dbReference type="ARBA" id="ARBA00023015"/>
    </source>
</evidence>
<evidence type="ECO:0000256" key="13">
    <source>
        <dbReference type="SAM" id="MobiDB-lite"/>
    </source>
</evidence>
<dbReference type="CDD" id="cd00086">
    <property type="entry name" value="homeodomain"/>
    <property type="match status" value="1"/>
</dbReference>
<dbReference type="PROSITE" id="PS00027">
    <property type="entry name" value="HOMEOBOX_1"/>
    <property type="match status" value="1"/>
</dbReference>
<evidence type="ECO:0000313" key="16">
    <source>
        <dbReference type="Proteomes" id="UP001152622"/>
    </source>
</evidence>
<evidence type="ECO:0000313" key="15">
    <source>
        <dbReference type="EMBL" id="KAJ8351338.1"/>
    </source>
</evidence>
<keyword evidence="8" id="KW-0804">Transcription</keyword>
<keyword evidence="3 10" id="KW-0217">Developmental protein</keyword>
<dbReference type="EMBL" id="JAINUF010000008">
    <property type="protein sequence ID" value="KAJ8351338.1"/>
    <property type="molecule type" value="Genomic_DNA"/>
</dbReference>
<name>A0A9Q1IQX9_SYNKA</name>
<feature type="region of interest" description="Disordered" evidence="13">
    <location>
        <begin position="23"/>
        <end position="72"/>
    </location>
</feature>
<dbReference type="InterPro" id="IPR001356">
    <property type="entry name" value="HD"/>
</dbReference>
<dbReference type="Pfam" id="PF00046">
    <property type="entry name" value="Homeodomain"/>
    <property type="match status" value="1"/>
</dbReference>
<dbReference type="PROSITE" id="PS50071">
    <property type="entry name" value="HOMEOBOX_2"/>
    <property type="match status" value="1"/>
</dbReference>
<feature type="compositionally biased region" description="Low complexity" evidence="13">
    <location>
        <begin position="182"/>
        <end position="200"/>
    </location>
</feature>
<proteinExistence type="inferred from homology"/>
<dbReference type="SUPFAM" id="SSF46689">
    <property type="entry name" value="Homeodomain-like"/>
    <property type="match status" value="1"/>
</dbReference>
<dbReference type="PANTHER" id="PTHR45882">
    <property type="entry name" value="PITUITARY HOMEOBOX HOMOLOG PTX1"/>
    <property type="match status" value="1"/>
</dbReference>
<dbReference type="GO" id="GO:0000978">
    <property type="term" value="F:RNA polymerase II cis-regulatory region sequence-specific DNA binding"/>
    <property type="evidence" value="ECO:0007669"/>
    <property type="project" value="TreeGrafter"/>
</dbReference>
<evidence type="ECO:0000256" key="8">
    <source>
        <dbReference type="ARBA" id="ARBA00023163"/>
    </source>
</evidence>
<evidence type="ECO:0000256" key="1">
    <source>
        <dbReference type="ARBA" id="ARBA00004123"/>
    </source>
</evidence>
<comment type="subcellular location">
    <subcellularLocation>
        <location evidence="1 10 11 12">Nucleus</location>
    </subcellularLocation>
</comment>
<evidence type="ECO:0000256" key="11">
    <source>
        <dbReference type="PROSITE-ProRule" id="PRU00108"/>
    </source>
</evidence>
<feature type="compositionally biased region" description="Basic residues" evidence="13">
    <location>
        <begin position="63"/>
        <end position="72"/>
    </location>
</feature>
<dbReference type="OrthoDB" id="6159439at2759"/>
<keyword evidence="5 10" id="KW-0238">DNA-binding</keyword>
<accession>A0A9Q1IQX9</accession>
<dbReference type="GO" id="GO:0009653">
    <property type="term" value="P:anatomical structure morphogenesis"/>
    <property type="evidence" value="ECO:0007669"/>
    <property type="project" value="TreeGrafter"/>
</dbReference>
<keyword evidence="9 10" id="KW-0539">Nucleus</keyword>
<feature type="domain" description="Homeobox" evidence="14">
    <location>
        <begin position="64"/>
        <end position="124"/>
    </location>
</feature>
<evidence type="ECO:0000256" key="10">
    <source>
        <dbReference type="PIRNR" id="PIRNR000563"/>
    </source>
</evidence>
<dbReference type="FunFam" id="1.10.10.60:FF:000679">
    <property type="entry name" value="Homeobox protein aristaless"/>
    <property type="match status" value="1"/>
</dbReference>
<dbReference type="GO" id="GO:0000981">
    <property type="term" value="F:DNA-binding transcription factor activity, RNA polymerase II-specific"/>
    <property type="evidence" value="ECO:0007669"/>
    <property type="project" value="InterPro"/>
</dbReference>
<organism evidence="15 16">
    <name type="scientific">Synaphobranchus kaupii</name>
    <name type="common">Kaup's arrowtooth eel</name>
    <dbReference type="NCBI Taxonomy" id="118154"/>
    <lineage>
        <taxon>Eukaryota</taxon>
        <taxon>Metazoa</taxon>
        <taxon>Chordata</taxon>
        <taxon>Craniata</taxon>
        <taxon>Vertebrata</taxon>
        <taxon>Euteleostomi</taxon>
        <taxon>Actinopterygii</taxon>
        <taxon>Neopterygii</taxon>
        <taxon>Teleostei</taxon>
        <taxon>Anguilliformes</taxon>
        <taxon>Synaphobranchidae</taxon>
        <taxon>Synaphobranchus</taxon>
    </lineage>
</organism>
<dbReference type="SMART" id="SM00389">
    <property type="entry name" value="HOX"/>
    <property type="match status" value="1"/>
</dbReference>
<protein>
    <recommendedName>
        <fullName evidence="10">Homeobox protein</fullName>
    </recommendedName>
</protein>
<dbReference type="InterPro" id="IPR017970">
    <property type="entry name" value="Homeobox_CS"/>
</dbReference>
<evidence type="ECO:0000256" key="12">
    <source>
        <dbReference type="RuleBase" id="RU000682"/>
    </source>
</evidence>
<gene>
    <name evidence="15" type="ORF">SKAU_G00228140</name>
</gene>
<evidence type="ECO:0000256" key="9">
    <source>
        <dbReference type="ARBA" id="ARBA00023242"/>
    </source>
</evidence>
<keyword evidence="16" id="KW-1185">Reference proteome</keyword>
<dbReference type="AlphaFoldDB" id="A0A9Q1IQX9"/>
<reference evidence="15" key="1">
    <citation type="journal article" date="2023" name="Science">
        <title>Genome structures resolve the early diversification of teleost fishes.</title>
        <authorList>
            <person name="Parey E."/>
            <person name="Louis A."/>
            <person name="Montfort J."/>
            <person name="Bouchez O."/>
            <person name="Roques C."/>
            <person name="Iampietro C."/>
            <person name="Lluch J."/>
            <person name="Castinel A."/>
            <person name="Donnadieu C."/>
            <person name="Desvignes T."/>
            <person name="Floi Bucao C."/>
            <person name="Jouanno E."/>
            <person name="Wen M."/>
            <person name="Mejri S."/>
            <person name="Dirks R."/>
            <person name="Jansen H."/>
            <person name="Henkel C."/>
            <person name="Chen W.J."/>
            <person name="Zahm M."/>
            <person name="Cabau C."/>
            <person name="Klopp C."/>
            <person name="Thompson A.W."/>
            <person name="Robinson-Rechavi M."/>
            <person name="Braasch I."/>
            <person name="Lecointre G."/>
            <person name="Bobe J."/>
            <person name="Postlethwait J.H."/>
            <person name="Berthelot C."/>
            <person name="Roest Crollius H."/>
            <person name="Guiguen Y."/>
        </authorList>
    </citation>
    <scope>NUCLEOTIDE SEQUENCE</scope>
    <source>
        <strain evidence="15">WJC10195</strain>
    </source>
</reference>
<sequence>MRAEHTRTSRVLQYLCGSSLFYKPHRKPETEHSSGESSDTDITEKEQGMEPFGGDECGDDHKTKKQRRRRTHFTNQQLQELEGTFQRNRYPDMNTREEIALWTNLTEATIRVWFKNRRAKWRKNERSQVEMRKSGYLPQLGGLPQPYEDIYRPYTFATWGGKTLSPTSLCFYNTVSPHPSQTMLPSPGSLSPMGLPPSTGHSALPAMPTLGLNSHLSGPSLSSAMSSPAGPDISSVPPYAVYRDMTRGLHTPFTTTLR</sequence>
<dbReference type="Proteomes" id="UP001152622">
    <property type="component" value="Chromosome 8"/>
</dbReference>
<evidence type="ECO:0000256" key="3">
    <source>
        <dbReference type="ARBA" id="ARBA00022473"/>
    </source>
</evidence>
<keyword evidence="6 11" id="KW-0371">Homeobox</keyword>